<proteinExistence type="predicted"/>
<feature type="non-terminal residue" evidence="1">
    <location>
        <position position="1"/>
    </location>
</feature>
<evidence type="ECO:0000313" key="2">
    <source>
        <dbReference type="Proteomes" id="UP001391051"/>
    </source>
</evidence>
<accession>A0ABR1Q2U4</accession>
<reference evidence="1 2" key="1">
    <citation type="submission" date="2023-01" db="EMBL/GenBank/DDBJ databases">
        <title>Analysis of 21 Apiospora genomes using comparative genomics revels a genus with tremendous synthesis potential of carbohydrate active enzymes and secondary metabolites.</title>
        <authorList>
            <person name="Sorensen T."/>
        </authorList>
    </citation>
    <scope>NUCLEOTIDE SEQUENCE [LARGE SCALE GENOMIC DNA]</scope>
    <source>
        <strain evidence="1 2">CBS 24483</strain>
    </source>
</reference>
<dbReference type="GeneID" id="92079872"/>
<organism evidence="1 2">
    <name type="scientific">Apiospora aurea</name>
    <dbReference type="NCBI Taxonomy" id="335848"/>
    <lineage>
        <taxon>Eukaryota</taxon>
        <taxon>Fungi</taxon>
        <taxon>Dikarya</taxon>
        <taxon>Ascomycota</taxon>
        <taxon>Pezizomycotina</taxon>
        <taxon>Sordariomycetes</taxon>
        <taxon>Xylariomycetidae</taxon>
        <taxon>Amphisphaeriales</taxon>
        <taxon>Apiosporaceae</taxon>
        <taxon>Apiospora</taxon>
    </lineage>
</organism>
<name>A0ABR1Q2U4_9PEZI</name>
<gene>
    <name evidence="1" type="ORF">PG986_010588</name>
</gene>
<dbReference type="RefSeq" id="XP_066696301.1">
    <property type="nucleotide sequence ID" value="XM_066846810.1"/>
</dbReference>
<dbReference type="EMBL" id="JAQQWE010000007">
    <property type="protein sequence ID" value="KAK7946267.1"/>
    <property type="molecule type" value="Genomic_DNA"/>
</dbReference>
<comment type="caution">
    <text evidence="1">The sequence shown here is derived from an EMBL/GenBank/DDBJ whole genome shotgun (WGS) entry which is preliminary data.</text>
</comment>
<sequence>RWESSKTRKLLQKRIGALINGRGIGANTRKVNKVICFGLDDVYLRALGFEFVGEYGAGGLAKIDDGTVMFSSHTYATTPAKQIVADLARPALFIGFFGDENWNEHG</sequence>
<evidence type="ECO:0000313" key="1">
    <source>
        <dbReference type="EMBL" id="KAK7946267.1"/>
    </source>
</evidence>
<protein>
    <submittedName>
        <fullName evidence="1">Uncharacterized protein</fullName>
    </submittedName>
</protein>
<dbReference type="Proteomes" id="UP001391051">
    <property type="component" value="Unassembled WGS sequence"/>
</dbReference>
<keyword evidence="2" id="KW-1185">Reference proteome</keyword>